<dbReference type="KEGG" id="pcoo:112859942"/>
<dbReference type="PANTHER" id="PTHR45615:SF50">
    <property type="entry name" value="MYOSIN-16"/>
    <property type="match status" value="1"/>
</dbReference>
<dbReference type="FunFam" id="1.20.5.370:FF:000001">
    <property type="entry name" value="Myosin heavy chain"/>
    <property type="match status" value="1"/>
</dbReference>
<keyword evidence="4 10" id="KW-0547">Nucleotide-binding</keyword>
<dbReference type="PROSITE" id="PS51844">
    <property type="entry name" value="SH3_LIKE"/>
    <property type="match status" value="1"/>
</dbReference>
<dbReference type="GO" id="GO:0000146">
    <property type="term" value="F:microfilament motor activity"/>
    <property type="evidence" value="ECO:0007669"/>
    <property type="project" value="TreeGrafter"/>
</dbReference>
<keyword evidence="5 10" id="KW-0067">ATP-binding</keyword>
<gene>
    <name evidence="16" type="primary">LOC112859942</name>
</gene>
<comment type="subcellular location">
    <subcellularLocation>
        <location evidence="1">Cytoplasm</location>
        <location evidence="1">Myofibril</location>
    </subcellularLocation>
</comment>
<keyword evidence="15" id="KW-1185">Reference proteome</keyword>
<dbReference type="PANTHER" id="PTHR45615">
    <property type="entry name" value="MYOSIN HEAVY CHAIN, NON-MUSCLE"/>
    <property type="match status" value="1"/>
</dbReference>
<evidence type="ECO:0000256" key="9">
    <source>
        <dbReference type="ARBA" id="ARBA00023203"/>
    </source>
</evidence>
<evidence type="ECO:0000313" key="15">
    <source>
        <dbReference type="Proteomes" id="UP000515131"/>
    </source>
</evidence>
<dbReference type="Gene3D" id="4.10.270.10">
    <property type="entry name" value="Myosin, subunit A"/>
    <property type="match status" value="1"/>
</dbReference>
<evidence type="ECO:0000256" key="8">
    <source>
        <dbReference type="ARBA" id="ARBA00023175"/>
    </source>
</evidence>
<dbReference type="InterPro" id="IPR002928">
    <property type="entry name" value="Myosin_tail"/>
</dbReference>
<proteinExistence type="inferred from homology"/>
<dbReference type="Pfam" id="PF01576">
    <property type="entry name" value="Myosin_tail_1"/>
    <property type="match status" value="1"/>
</dbReference>
<evidence type="ECO:0000256" key="11">
    <source>
        <dbReference type="SAM" id="Coils"/>
    </source>
</evidence>
<keyword evidence="7 10" id="KW-0518">Myosin</keyword>
<dbReference type="Pfam" id="PF00063">
    <property type="entry name" value="Myosin_head"/>
    <property type="match status" value="2"/>
</dbReference>
<reference evidence="16" key="1">
    <citation type="submission" date="2025-08" db="UniProtKB">
        <authorList>
            <consortium name="RefSeq"/>
        </authorList>
    </citation>
    <scope>IDENTIFICATION</scope>
    <source>
        <tissue evidence="16">Blood</tissue>
    </source>
</reference>
<dbReference type="FunFam" id="1.20.5.340:FF:000003">
    <property type="entry name" value="Myosin heavy chain"/>
    <property type="match status" value="1"/>
</dbReference>
<dbReference type="InterPro" id="IPR036961">
    <property type="entry name" value="Kinesin_motor_dom_sf"/>
</dbReference>
<protein>
    <submittedName>
        <fullName evidence="16">Myosin-16</fullName>
    </submittedName>
</protein>
<evidence type="ECO:0000256" key="1">
    <source>
        <dbReference type="ARBA" id="ARBA00004657"/>
    </source>
</evidence>
<dbReference type="FunFam" id="1.20.5.370:FF:000009">
    <property type="entry name" value="Myosin heavy chain, isoform G"/>
    <property type="match status" value="1"/>
</dbReference>
<dbReference type="Gene3D" id="3.40.850.10">
    <property type="entry name" value="Kinesin motor domain"/>
    <property type="match status" value="2"/>
</dbReference>
<evidence type="ECO:0000259" key="14">
    <source>
        <dbReference type="PROSITE" id="PS51844"/>
    </source>
</evidence>
<evidence type="ECO:0000256" key="6">
    <source>
        <dbReference type="ARBA" id="ARBA00023054"/>
    </source>
</evidence>
<sequence>MPGGYKGECGDDVDPMPFLAPPEKERIEAMNKPYDIKRSCWVKDEKEGFIAGEIQSEQGDQVTVKTVNNQTVTVKKDDVQQMNPPKFYQANDMADMTFLNEASVLNNLRQRYTNMRIYTYSGLFCVTVNPYKWLPIYGARVANMYKGKKRTEMPPHLFSISDNAYHDMLMNRENQSMLITGESGAGKTENTKKVIQYFANVGGTGKQSSDGKGSLEDQIIQANPVLEAFGNAKTIRNNNSSRFGKFIRIHFGTTGKLAGADIESYLLEKSRVISQQAAERGYHIFYQILSNKKPELIETLLLVPNPKEYHWVSQGVTVVENMDDGEELQITDVAFDVLGFSADEKIGIYKLTGGILHFGNMKFKQKPREEQAEVDTTEVADKVAHLMGLNSGELQKGITRPRVKVGNEFVQKGQNMEQCHNSIGALGKAVYDKMFKWLVVRINKTLDTKMQRQFFIGVLDIAGFEIFEVCLPWHSVSALGINLTNEKLQQFFNHHMFVLEQESTRGGIEWVFIDFGPDLQACIDLLAGTSNTTKDLVGLTSVFLLCKGPMGIFSILRNSVFPVGHRRQVAALYDKLTPGKSSNFLKPKGGKGKGPEASKPGPLMQAPWEARSRRGVFLMTASNPKVQGTKLLCAFAGDGHREGLLAGLMQHRPRPMGIFSILEEQCVFPKATDATFKAALYDNHLGKSSNFLKPKGGKGKGPEAHFELVHYAGTVGYNITGWLEKNKDPLNETVVGLFQKSSLVLLALLFKEEEAPAGSKKQKRGSSFMTVSNFYREQLNKLMATLHSTAPHFVRCIVPNEFKQSGVVDAHLIMHQLACNGVLEGIRICRKGFPNRMLYPEFKQRYQVLNPNVIPQGFVDNKKASELLLGSIDLDVNEYKIGHTKVFFRAGILAKLEDMRDERLAKIMTMLQCRLRGFLMRIEFKKMLERRVSPATQVKPLLNVARQEEEMKAKEEELRNAMCKTQELISRVKELEEKMATLSQEKNDLTIQLQAEQENLIDAEERLTQMMKTKMELESQISDMRERLEEEEGTAASLSATKRKLEGEMSDLKRDLEGLETTLAKMEKEKQALDHKVRTLTGDLSLREDSIAKLQKEKRALEELHQKTLDDLQAEEDKVNHLTKTNSKLSTQIHELEDNWEQEKKIRAEVEKARRKAESDLKITIDNLNEMERSKLDLEEVVKKRDMEINSVNSKYEDEQSLNSTLQRKLKEHQARIEELEEELEAERAMRAKVEKQRSDLSRDLEDLSDRLEEAGGATSAQIEQNRKREAELLKLRRELEEAALQSEAAASTLRKKHTDSMAELTEHVENLQRVKAKLEKDKQVMKAEIDDLNASMETVQKSKMNAEAHIRKLEDSLAEANAKVAELERNQAEINAIRTRLQAENGELSREYEESQSRLNQILRIKTSLTSQVDDYKRQLDEESKSRSTAMVSLANTKHDLDLVKEQLEEEQGGKSELQRLVSKLNTEVTTWRTKYETDAIQRTEELEETKRKLAARLQEAEETAEAAQARAASLEKNKQRLQAEIEDLTIDLEKANAAAAALDKKQRVFDKMLAEWQQKCEELQVEVDSAQKECRMYMTESFKIKTAYEESLEHLESVKKENKTLQEEIKELIDQLGEGGRSVHELQKLKKKLEIEKEELQVALEEAESSLEVEESKVIRIQLELAQVKADIDRRIHEKEEEFEATRKNHQRAIESLQASLEAEAKGRAEALRLKKKMETDLNEMEIQLDHANKNNSELVKTLKRLQQQIKDLQMQMDEDARQHEELREQYNLQERRLSLLQTELEEVRAGLEGSERSRKLLEQEVVEITERHNEVNIQNQSLLVVKRKLESDVQRISNEHEELISEFRSADERAKKAMTDAARMAEELRQEQDHCMHLEKIKKNYEITIKDLQAKMEEAEQLALKGGKRTIMKLEARIKELETELDGEQKQHVETVKTLRKNERRLKELVFQTEEDHKTNQRMQELVEKLQNKLKIYKRQIEEAEEQANQTLARYRKTVHELDDAEERAGMAETALNKLRTRHRVAGKGITSVEIIQVSKTGSSKTLSEE</sequence>
<dbReference type="Gene3D" id="1.20.120.720">
    <property type="entry name" value="Myosin VI head, motor domain, U50 subdomain"/>
    <property type="match status" value="1"/>
</dbReference>
<dbReference type="GO" id="GO:0016460">
    <property type="term" value="C:myosin II complex"/>
    <property type="evidence" value="ECO:0007669"/>
    <property type="project" value="TreeGrafter"/>
</dbReference>
<evidence type="ECO:0000256" key="3">
    <source>
        <dbReference type="ARBA" id="ARBA00022490"/>
    </source>
</evidence>
<dbReference type="GO" id="GO:0030016">
    <property type="term" value="C:myofibril"/>
    <property type="evidence" value="ECO:0007669"/>
    <property type="project" value="UniProtKB-SubCell"/>
</dbReference>
<dbReference type="GeneID" id="112859942"/>
<dbReference type="FunFam" id="1.10.10.820:FF:000001">
    <property type="entry name" value="Myosin heavy chain"/>
    <property type="match status" value="1"/>
</dbReference>
<dbReference type="Gene3D" id="1.10.10.820">
    <property type="match status" value="1"/>
</dbReference>
<dbReference type="Gene3D" id="3.30.70.1590">
    <property type="match status" value="1"/>
</dbReference>
<evidence type="ECO:0000313" key="16">
    <source>
        <dbReference type="RefSeq" id="XP_025778917.1"/>
    </source>
</evidence>
<dbReference type="FunFam" id="1.20.5.370:FF:000008">
    <property type="entry name" value="Myosin heavy chain"/>
    <property type="match status" value="1"/>
</dbReference>
<dbReference type="GO" id="GO:0051015">
    <property type="term" value="F:actin filament binding"/>
    <property type="evidence" value="ECO:0007669"/>
    <property type="project" value="InterPro"/>
</dbReference>
<dbReference type="SUPFAM" id="SSF90257">
    <property type="entry name" value="Myosin rod fragments"/>
    <property type="match status" value="5"/>
</dbReference>
<comment type="similarity">
    <text evidence="2 10">Belongs to the TRAFAC class myosin-kinesin ATPase superfamily. Myosin family.</text>
</comment>
<evidence type="ECO:0000256" key="7">
    <source>
        <dbReference type="ARBA" id="ARBA00023123"/>
    </source>
</evidence>
<keyword evidence="9 10" id="KW-0009">Actin-binding</keyword>
<dbReference type="InterPro" id="IPR001609">
    <property type="entry name" value="Myosin_head_motor_dom-like"/>
</dbReference>
<name>A0A6P6HSW2_PUMCO</name>
<evidence type="ECO:0000256" key="12">
    <source>
        <dbReference type="SAM" id="MobiDB-lite"/>
    </source>
</evidence>
<accession>A0A6P6HSW2</accession>
<keyword evidence="8 10" id="KW-0505">Motor protein</keyword>
<feature type="binding site" evidence="10">
    <location>
        <begin position="181"/>
        <end position="188"/>
    </location>
    <ligand>
        <name>ATP</name>
        <dbReference type="ChEBI" id="CHEBI:30616"/>
    </ligand>
</feature>
<dbReference type="Proteomes" id="UP000515131">
    <property type="component" value="Unplaced"/>
</dbReference>
<dbReference type="FunFam" id="1.20.5.370:FF:000010">
    <property type="entry name" value="Myosin heavy chain, isoform G"/>
    <property type="match status" value="1"/>
</dbReference>
<dbReference type="InterPro" id="IPR008989">
    <property type="entry name" value="Myosin_S1_N"/>
</dbReference>
<dbReference type="Gene3D" id="1.20.58.530">
    <property type="match status" value="2"/>
</dbReference>
<evidence type="ECO:0000256" key="5">
    <source>
        <dbReference type="ARBA" id="ARBA00022840"/>
    </source>
</evidence>
<dbReference type="InterPro" id="IPR014751">
    <property type="entry name" value="XRCC4-like_C"/>
</dbReference>
<dbReference type="GO" id="GO:0005524">
    <property type="term" value="F:ATP binding"/>
    <property type="evidence" value="ECO:0007669"/>
    <property type="project" value="UniProtKB-UniRule"/>
</dbReference>
<dbReference type="SMART" id="SM00242">
    <property type="entry name" value="MYSc"/>
    <property type="match status" value="1"/>
</dbReference>
<dbReference type="PRINTS" id="PR00193">
    <property type="entry name" value="MYOSINHEAVY"/>
</dbReference>
<evidence type="ECO:0000256" key="2">
    <source>
        <dbReference type="ARBA" id="ARBA00008314"/>
    </source>
</evidence>
<dbReference type="InterPro" id="IPR004009">
    <property type="entry name" value="SH3_Myosin"/>
</dbReference>
<dbReference type="SUPFAM" id="SSF52540">
    <property type="entry name" value="P-loop containing nucleoside triphosphate hydrolases"/>
    <property type="match status" value="2"/>
</dbReference>
<dbReference type="RefSeq" id="XP_025778917.1">
    <property type="nucleotide sequence ID" value="XM_025923132.1"/>
</dbReference>
<dbReference type="GO" id="GO:0032982">
    <property type="term" value="C:myosin filament"/>
    <property type="evidence" value="ECO:0007669"/>
    <property type="project" value="TreeGrafter"/>
</dbReference>
<feature type="domain" description="Myosin motor" evidence="13">
    <location>
        <begin position="88"/>
        <end position="901"/>
    </location>
</feature>
<dbReference type="PROSITE" id="PS50096">
    <property type="entry name" value="IQ"/>
    <property type="match status" value="1"/>
</dbReference>
<dbReference type="Gene3D" id="1.20.5.340">
    <property type="match status" value="5"/>
</dbReference>
<dbReference type="FunFam" id="3.40.850.10:FF:000024">
    <property type="entry name" value="Myosin heavy chain, isoform J"/>
    <property type="match status" value="1"/>
</dbReference>
<dbReference type="PROSITE" id="PS51456">
    <property type="entry name" value="MYOSIN_MOTOR"/>
    <property type="match status" value="1"/>
</dbReference>
<dbReference type="Gene3D" id="2.30.30.360">
    <property type="entry name" value="Myosin S1 fragment, N-terminal"/>
    <property type="match status" value="1"/>
</dbReference>
<dbReference type="Gene3D" id="1.20.5.370">
    <property type="match status" value="5"/>
</dbReference>
<feature type="domain" description="Myosin N-terminal SH3-like" evidence="14">
    <location>
        <begin position="35"/>
        <end position="84"/>
    </location>
</feature>
<organism evidence="15 16">
    <name type="scientific">Puma concolor</name>
    <name type="common">Mountain lion</name>
    <name type="synonym">Felis concolor</name>
    <dbReference type="NCBI Taxonomy" id="9696"/>
    <lineage>
        <taxon>Eukaryota</taxon>
        <taxon>Metazoa</taxon>
        <taxon>Chordata</taxon>
        <taxon>Craniata</taxon>
        <taxon>Vertebrata</taxon>
        <taxon>Euteleostomi</taxon>
        <taxon>Mammalia</taxon>
        <taxon>Eutheria</taxon>
        <taxon>Laurasiatheria</taxon>
        <taxon>Carnivora</taxon>
        <taxon>Feliformia</taxon>
        <taxon>Felidae</taxon>
        <taxon>Felinae</taxon>
        <taxon>Puma</taxon>
    </lineage>
</organism>
<feature type="coiled-coil region" evidence="11">
    <location>
        <begin position="941"/>
        <end position="2025"/>
    </location>
</feature>
<dbReference type="FunFam" id="2.30.30.360:FF:000001">
    <property type="entry name" value="Myosin heavy chain"/>
    <property type="match status" value="1"/>
</dbReference>
<dbReference type="InterPro" id="IPR027417">
    <property type="entry name" value="P-loop_NTPase"/>
</dbReference>
<dbReference type="FunFam" id="1.20.120.720:FF:000001">
    <property type="entry name" value="Myosin heavy chain, muscle"/>
    <property type="match status" value="1"/>
</dbReference>
<dbReference type="SUPFAM" id="SSF57997">
    <property type="entry name" value="Tropomyosin"/>
    <property type="match status" value="1"/>
</dbReference>
<keyword evidence="3" id="KW-0963">Cytoplasm</keyword>
<evidence type="ECO:0000256" key="4">
    <source>
        <dbReference type="ARBA" id="ARBA00022741"/>
    </source>
</evidence>
<feature type="region of interest" description="Disordered" evidence="12">
    <location>
        <begin position="582"/>
        <end position="603"/>
    </location>
</feature>
<feature type="region of interest" description="Actin-binding" evidence="10">
    <location>
        <begin position="779"/>
        <end position="801"/>
    </location>
</feature>
<evidence type="ECO:0000256" key="10">
    <source>
        <dbReference type="PROSITE-ProRule" id="PRU00782"/>
    </source>
</evidence>
<dbReference type="Pfam" id="PF02736">
    <property type="entry name" value="Myosin_N"/>
    <property type="match status" value="1"/>
</dbReference>
<evidence type="ECO:0000259" key="13">
    <source>
        <dbReference type="PROSITE" id="PS51456"/>
    </source>
</evidence>
<dbReference type="FunFam" id="1.20.5.340:FF:000021">
    <property type="entry name" value="Myosin heavy chain, isoform G"/>
    <property type="match status" value="1"/>
</dbReference>
<keyword evidence="6 11" id="KW-0175">Coiled coil</keyword>